<dbReference type="RefSeq" id="WP_124947066.1">
    <property type="nucleotide sequence ID" value="NZ_BHVT01000057.1"/>
</dbReference>
<feature type="region of interest" description="Disordered" evidence="1">
    <location>
        <begin position="162"/>
        <end position="201"/>
    </location>
</feature>
<evidence type="ECO:0000256" key="1">
    <source>
        <dbReference type="SAM" id="MobiDB-lite"/>
    </source>
</evidence>
<reference evidence="3 4" key="1">
    <citation type="submission" date="2019-03" db="EMBL/GenBank/DDBJ databases">
        <title>Genomic Encyclopedia of Type Strains, Phase IV (KMG-IV): sequencing the most valuable type-strain genomes for metagenomic binning, comparative biology and taxonomic classification.</title>
        <authorList>
            <person name="Goeker M."/>
        </authorList>
    </citation>
    <scope>NUCLEOTIDE SEQUENCE [LARGE SCALE GENOMIC DNA]</scope>
    <source>
        <strain evidence="3 4">DSM 100309</strain>
    </source>
</reference>
<keyword evidence="2" id="KW-1133">Transmembrane helix</keyword>
<keyword evidence="2" id="KW-0472">Membrane</keyword>
<keyword evidence="4" id="KW-1185">Reference proteome</keyword>
<dbReference type="SUPFAM" id="SSF54523">
    <property type="entry name" value="Pili subunits"/>
    <property type="match status" value="1"/>
</dbReference>
<accession>A0A4R3YCP8</accession>
<organism evidence="3 4">
    <name type="scientific">Sulfurirhabdus autotrophica</name>
    <dbReference type="NCBI Taxonomy" id="1706046"/>
    <lineage>
        <taxon>Bacteria</taxon>
        <taxon>Pseudomonadati</taxon>
        <taxon>Pseudomonadota</taxon>
        <taxon>Betaproteobacteria</taxon>
        <taxon>Nitrosomonadales</taxon>
        <taxon>Sulfuricellaceae</taxon>
        <taxon>Sulfurirhabdus</taxon>
    </lineage>
</organism>
<proteinExistence type="predicted"/>
<evidence type="ECO:0000313" key="4">
    <source>
        <dbReference type="Proteomes" id="UP000295367"/>
    </source>
</evidence>
<dbReference type="InterPro" id="IPR045584">
    <property type="entry name" value="Pilin-like"/>
</dbReference>
<dbReference type="EMBL" id="SMCO01000002">
    <property type="protein sequence ID" value="TCV89621.1"/>
    <property type="molecule type" value="Genomic_DNA"/>
</dbReference>
<dbReference type="OrthoDB" id="5608857at2"/>
<feature type="transmembrane region" description="Helical" evidence="2">
    <location>
        <begin position="21"/>
        <end position="42"/>
    </location>
</feature>
<evidence type="ECO:0000313" key="3">
    <source>
        <dbReference type="EMBL" id="TCV89621.1"/>
    </source>
</evidence>
<comment type="caution">
    <text evidence="3">The sequence shown here is derived from an EMBL/GenBank/DDBJ whole genome shotgun (WGS) entry which is preliminary data.</text>
</comment>
<keyword evidence="2" id="KW-0812">Transmembrane</keyword>
<name>A0A4R3YCP8_9PROT</name>
<sequence>MAAYKISTFKKPYVFQRGFTYIGLMIAVAIMGISLAAVGQMWHNIQTREKEKQLLYIGDQYRKAIAHYYQESPGAAKKYPTSLDELVKDSRYVTTKRYIRKKYKDPITGNEEWGVIPGTNGGIMGVYSLSTDEPLKTGDFRPADSLFENKKKYSEWAFFAPRTSPATTQTQTLATGTAPNQNPAIPQTIPQPPSSIIQPQN</sequence>
<evidence type="ECO:0000256" key="2">
    <source>
        <dbReference type="SAM" id="Phobius"/>
    </source>
</evidence>
<protein>
    <submittedName>
        <fullName evidence="3">Type II secretory pathway pseudopilin PulG</fullName>
    </submittedName>
</protein>
<gene>
    <name evidence="3" type="ORF">EDC63_102141</name>
</gene>
<dbReference type="AlphaFoldDB" id="A0A4R3YCP8"/>
<dbReference type="Gene3D" id="3.30.700.10">
    <property type="entry name" value="Glycoprotein, Type 4 Pilin"/>
    <property type="match status" value="1"/>
</dbReference>
<dbReference type="Proteomes" id="UP000295367">
    <property type="component" value="Unassembled WGS sequence"/>
</dbReference>